<evidence type="ECO:0000256" key="2">
    <source>
        <dbReference type="ARBA" id="ARBA00022801"/>
    </source>
</evidence>
<accession>A0A5B0V9F1</accession>
<sequence length="448" mass="49122">MPAFALRHAVIFTVDPENRVIADGTLVVEDGIITWLGDAREVVIPEGCEVIDAQGQALLPGLVDCHSHSSLMRGVTENMPLMDWLPWYQLEHRAMTEAFAYHSARLCYLEALQSGTTCVMDMFRFMDRCAEAAGDLGLRVQLAPYVADKPGKDFFSTREENRKLIHSHHETQNGRIRVWMGLEHLFYCTADAYREAAQMSREYGVGIHTHCSEQKEEEQAVQAEMGHRSLAMLDHYGILGERTLLAHCVWLNDEEIARVADTGTSIAHCPVSNAKLASGVARVPEMLAAGVTVGLGTDGPVCNNSLSMFEEMKFASLIQKATRLDATALPADQILRMATINGAKALGLDSEIGSLEVGKKADLLLLDLERSNLAPVAVNEQGGNLLWNLVFAASPANVNSVWVDGRRLIQEGAPTLVNEQVVVADAQRQGLALHEACRKLAHTRTSMV</sequence>
<dbReference type="InterPro" id="IPR032466">
    <property type="entry name" value="Metal_Hydrolase"/>
</dbReference>
<dbReference type="Gene3D" id="2.30.40.10">
    <property type="entry name" value="Urease, subunit C, domain 1"/>
    <property type="match status" value="1"/>
</dbReference>
<dbReference type="InterPro" id="IPR050287">
    <property type="entry name" value="MTA/SAH_deaminase"/>
</dbReference>
<dbReference type="SUPFAM" id="SSF51338">
    <property type="entry name" value="Composite domain of metallo-dependent hydrolases"/>
    <property type="match status" value="2"/>
</dbReference>
<keyword evidence="2 4" id="KW-0378">Hydrolase</keyword>
<evidence type="ECO:0000256" key="1">
    <source>
        <dbReference type="ARBA" id="ARBA00006745"/>
    </source>
</evidence>
<dbReference type="InterPro" id="IPR006680">
    <property type="entry name" value="Amidohydro-rel"/>
</dbReference>
<comment type="similarity">
    <text evidence="1">Belongs to the metallo-dependent hydrolases superfamily. ATZ/TRZ family.</text>
</comment>
<organism evidence="4 5">
    <name type="scientific">Marinobacter salinexigens</name>
    <dbReference type="NCBI Taxonomy" id="2919747"/>
    <lineage>
        <taxon>Bacteria</taxon>
        <taxon>Pseudomonadati</taxon>
        <taxon>Pseudomonadota</taxon>
        <taxon>Gammaproteobacteria</taxon>
        <taxon>Pseudomonadales</taxon>
        <taxon>Marinobacteraceae</taxon>
        <taxon>Marinobacter</taxon>
    </lineage>
</organism>
<dbReference type="GO" id="GO:0016810">
    <property type="term" value="F:hydrolase activity, acting on carbon-nitrogen (but not peptide) bonds"/>
    <property type="evidence" value="ECO:0007669"/>
    <property type="project" value="InterPro"/>
</dbReference>
<dbReference type="InterPro" id="IPR011059">
    <property type="entry name" value="Metal-dep_hydrolase_composite"/>
</dbReference>
<dbReference type="Proteomes" id="UP000323161">
    <property type="component" value="Unassembled WGS sequence"/>
</dbReference>
<feature type="domain" description="Amidohydrolase-related" evidence="3">
    <location>
        <begin position="58"/>
        <end position="407"/>
    </location>
</feature>
<gene>
    <name evidence="4" type="ORF">FWJ25_17920</name>
</gene>
<name>A0A5B0V9F1_9GAMM</name>
<dbReference type="PANTHER" id="PTHR43794:SF11">
    <property type="entry name" value="AMIDOHYDROLASE-RELATED DOMAIN-CONTAINING PROTEIN"/>
    <property type="match status" value="1"/>
</dbReference>
<evidence type="ECO:0000313" key="4">
    <source>
        <dbReference type="EMBL" id="KAA1170803.1"/>
    </source>
</evidence>
<comment type="caution">
    <text evidence="4">The sequence shown here is derived from an EMBL/GenBank/DDBJ whole genome shotgun (WGS) entry which is preliminary data.</text>
</comment>
<dbReference type="Gene3D" id="3.20.20.140">
    <property type="entry name" value="Metal-dependent hydrolases"/>
    <property type="match status" value="1"/>
</dbReference>
<dbReference type="SUPFAM" id="SSF51556">
    <property type="entry name" value="Metallo-dependent hydrolases"/>
    <property type="match status" value="1"/>
</dbReference>
<evidence type="ECO:0000259" key="3">
    <source>
        <dbReference type="Pfam" id="PF01979"/>
    </source>
</evidence>
<dbReference type="CDD" id="cd01298">
    <property type="entry name" value="ATZ_TRZ_like"/>
    <property type="match status" value="1"/>
</dbReference>
<dbReference type="AlphaFoldDB" id="A0A5B0V9F1"/>
<dbReference type="PANTHER" id="PTHR43794">
    <property type="entry name" value="AMINOHYDROLASE SSNA-RELATED"/>
    <property type="match status" value="1"/>
</dbReference>
<evidence type="ECO:0000313" key="5">
    <source>
        <dbReference type="Proteomes" id="UP000323161"/>
    </source>
</evidence>
<dbReference type="EMBL" id="VTUU01000014">
    <property type="protein sequence ID" value="KAA1170803.1"/>
    <property type="molecule type" value="Genomic_DNA"/>
</dbReference>
<protein>
    <submittedName>
        <fullName evidence="4">Amidohydrolase</fullName>
    </submittedName>
</protein>
<dbReference type="Pfam" id="PF01979">
    <property type="entry name" value="Amidohydro_1"/>
    <property type="match status" value="1"/>
</dbReference>
<proteinExistence type="inferred from homology"/>
<keyword evidence="5" id="KW-1185">Reference proteome</keyword>
<dbReference type="RefSeq" id="WP_149601638.1">
    <property type="nucleotide sequence ID" value="NZ_VTUU01000014.1"/>
</dbReference>
<reference evidence="4 5" key="1">
    <citation type="submission" date="2019-08" db="EMBL/GenBank/DDBJ databases">
        <title>Marinobacter ZYF650 sp. nov., a marine bacterium isolated from seawater of the Mariana trench.</title>
        <authorList>
            <person name="Ahmad W."/>
        </authorList>
    </citation>
    <scope>NUCLEOTIDE SEQUENCE [LARGE SCALE GENOMIC DNA]</scope>
    <source>
        <strain evidence="4 5">ZYF650</strain>
    </source>
</reference>